<keyword evidence="2" id="KW-1185">Reference proteome</keyword>
<dbReference type="EMBL" id="CAINUL010000002">
    <property type="protein sequence ID" value="CAD0108043.1"/>
    <property type="molecule type" value="Genomic_DNA"/>
</dbReference>
<gene>
    <name evidence="1" type="ORF">AWRI4620_LOCUS2298</name>
</gene>
<organism evidence="1 2">
    <name type="scientific">Aureobasidium uvarum</name>
    <dbReference type="NCBI Taxonomy" id="2773716"/>
    <lineage>
        <taxon>Eukaryota</taxon>
        <taxon>Fungi</taxon>
        <taxon>Dikarya</taxon>
        <taxon>Ascomycota</taxon>
        <taxon>Pezizomycotina</taxon>
        <taxon>Dothideomycetes</taxon>
        <taxon>Dothideomycetidae</taxon>
        <taxon>Dothideales</taxon>
        <taxon>Saccotheciaceae</taxon>
        <taxon>Aureobasidium</taxon>
    </lineage>
</organism>
<accession>A0A9N8KEA0</accession>
<evidence type="ECO:0000313" key="2">
    <source>
        <dbReference type="Proteomes" id="UP000745764"/>
    </source>
</evidence>
<proteinExistence type="predicted"/>
<dbReference type="Proteomes" id="UP000745764">
    <property type="component" value="Unassembled WGS sequence"/>
</dbReference>
<dbReference type="AlphaFoldDB" id="A0A9N8KEA0"/>
<sequence>MSGTKPVSAFVTDGGAALTKAELEMELKQAIAKVLPTDYDHYREVNVLAVHWSDPKWVTLEDELMTTFRDVYGFRTSTFVIDVKRNYDVTSDLRDRVIRFVKDGDRPKALGIIVYSGHAETNLKAPAPQLHLGAELVSEQLKGPFINWTRHASMTDTFKGGEVLLVMDCCFAAQAIRTNKGPELLAASGWEAQASAHVDSCLTAALNTILKELNGQTCKVADVYAKILHGKKHYGLTTTPVHALTLNSKAQSITLERLSGKQPTGRSVNVSNSSSHINDRVILSVHL</sequence>
<dbReference type="OrthoDB" id="4760831at2759"/>
<evidence type="ECO:0000313" key="1">
    <source>
        <dbReference type="EMBL" id="CAD0108043.1"/>
    </source>
</evidence>
<evidence type="ECO:0008006" key="3">
    <source>
        <dbReference type="Google" id="ProtNLM"/>
    </source>
</evidence>
<reference evidence="1" key="1">
    <citation type="submission" date="2020-06" db="EMBL/GenBank/DDBJ databases">
        <authorList>
            <person name="Onetto C."/>
        </authorList>
    </citation>
    <scope>NUCLEOTIDE SEQUENCE</scope>
</reference>
<comment type="caution">
    <text evidence="1">The sequence shown here is derived from an EMBL/GenBank/DDBJ whole genome shotgun (WGS) entry which is preliminary data.</text>
</comment>
<protein>
    <recommendedName>
        <fullName evidence="3">Caspase domain-containing protein</fullName>
    </recommendedName>
</protein>
<name>A0A9N8KEA0_9PEZI</name>